<evidence type="ECO:0000256" key="2">
    <source>
        <dbReference type="ARBA" id="ARBA00022741"/>
    </source>
</evidence>
<sequence>MLVKIPVGAKVIKLSKFRKATPEIVSLRTKENTRTNAVNVQPRTNQTDSLSEDIEQELEDREEEECEDDGFSYFHSPEVEEVLDEYGYFVGFTHYRHPDVALVIERTTNEVMEILKFVKNGSRELDNLTHLTEKDSPHNHAIRPIRSWTVEGGTMVSLPYAGSNVMDLKDITKNLWGVACQLFEAVNFLHENKIVHLDLKPENLMIPDSYGRLTIIDFEMSVRMLAGTFCRGRVGSEGYMAPEMVNGLYYDPFKADLFSCGVVIVKLCGKSRLSIDKEILLAIANCLINPEPTKRPTSLISNKHMFSQRFRPVLASV</sequence>
<reference evidence="7" key="1">
    <citation type="submission" date="2021-10" db="EMBL/GenBank/DDBJ databases">
        <title>De novo Genome Assembly of Clathrus columnatus (Basidiomycota, Fungi) Using Illumina and Nanopore Sequence Data.</title>
        <authorList>
            <person name="Ogiso-Tanaka E."/>
            <person name="Itagaki H."/>
            <person name="Hosoya T."/>
            <person name="Hosaka K."/>
        </authorList>
    </citation>
    <scope>NUCLEOTIDE SEQUENCE</scope>
    <source>
        <strain evidence="7">MO-923</strain>
    </source>
</reference>
<keyword evidence="3" id="KW-0418">Kinase</keyword>
<evidence type="ECO:0000256" key="1">
    <source>
        <dbReference type="ARBA" id="ARBA00022679"/>
    </source>
</evidence>
<evidence type="ECO:0000259" key="6">
    <source>
        <dbReference type="PROSITE" id="PS50011"/>
    </source>
</evidence>
<dbReference type="InterPro" id="IPR050339">
    <property type="entry name" value="CC_SR_Kinase"/>
</dbReference>
<evidence type="ECO:0000256" key="3">
    <source>
        <dbReference type="ARBA" id="ARBA00022777"/>
    </source>
</evidence>
<dbReference type="Proteomes" id="UP001050691">
    <property type="component" value="Unassembled WGS sequence"/>
</dbReference>
<dbReference type="SUPFAM" id="SSF56112">
    <property type="entry name" value="Protein kinase-like (PK-like)"/>
    <property type="match status" value="1"/>
</dbReference>
<dbReference type="InterPro" id="IPR011009">
    <property type="entry name" value="Kinase-like_dom_sf"/>
</dbReference>
<comment type="similarity">
    <text evidence="5">Belongs to the protein kinase superfamily. Ser/Thr protein kinase family. GCN2 subfamily.</text>
</comment>
<dbReference type="InterPro" id="IPR000719">
    <property type="entry name" value="Prot_kinase_dom"/>
</dbReference>
<gene>
    <name evidence="7" type="ORF">Clacol_008796</name>
</gene>
<dbReference type="Pfam" id="PF00069">
    <property type="entry name" value="Pkinase"/>
    <property type="match status" value="1"/>
</dbReference>
<evidence type="ECO:0000313" key="7">
    <source>
        <dbReference type="EMBL" id="GJJ14531.1"/>
    </source>
</evidence>
<dbReference type="InterPro" id="IPR008271">
    <property type="entry name" value="Ser/Thr_kinase_AS"/>
</dbReference>
<keyword evidence="4" id="KW-0067">ATP-binding</keyword>
<evidence type="ECO:0000313" key="8">
    <source>
        <dbReference type="Proteomes" id="UP001050691"/>
    </source>
</evidence>
<dbReference type="GO" id="GO:0004694">
    <property type="term" value="F:eukaryotic translation initiation factor 2alpha kinase activity"/>
    <property type="evidence" value="ECO:0007669"/>
    <property type="project" value="TreeGrafter"/>
</dbReference>
<dbReference type="PANTHER" id="PTHR11042">
    <property type="entry name" value="EUKARYOTIC TRANSLATION INITIATION FACTOR 2-ALPHA KINASE EIF2-ALPHA KINASE -RELATED"/>
    <property type="match status" value="1"/>
</dbReference>
<feature type="domain" description="Protein kinase" evidence="6">
    <location>
        <begin position="1"/>
        <end position="317"/>
    </location>
</feature>
<keyword evidence="1" id="KW-0808">Transferase</keyword>
<dbReference type="Gene3D" id="1.10.510.10">
    <property type="entry name" value="Transferase(Phosphotransferase) domain 1"/>
    <property type="match status" value="1"/>
</dbReference>
<keyword evidence="2" id="KW-0547">Nucleotide-binding</keyword>
<name>A0AAV5ANR2_9AGAM</name>
<dbReference type="AlphaFoldDB" id="A0AAV5ANR2"/>
<dbReference type="GO" id="GO:0005829">
    <property type="term" value="C:cytosol"/>
    <property type="evidence" value="ECO:0007669"/>
    <property type="project" value="TreeGrafter"/>
</dbReference>
<dbReference type="PROSITE" id="PS00108">
    <property type="entry name" value="PROTEIN_KINASE_ST"/>
    <property type="match status" value="1"/>
</dbReference>
<dbReference type="PANTHER" id="PTHR11042:SF136">
    <property type="entry name" value="EIF-2-ALPHA KINASE GCN2"/>
    <property type="match status" value="1"/>
</dbReference>
<accession>A0AAV5ANR2</accession>
<dbReference type="PROSITE" id="PS50011">
    <property type="entry name" value="PROTEIN_KINASE_DOM"/>
    <property type="match status" value="1"/>
</dbReference>
<dbReference type="GO" id="GO:0005524">
    <property type="term" value="F:ATP binding"/>
    <property type="evidence" value="ECO:0007669"/>
    <property type="project" value="UniProtKB-KW"/>
</dbReference>
<organism evidence="7 8">
    <name type="scientific">Clathrus columnatus</name>
    <dbReference type="NCBI Taxonomy" id="1419009"/>
    <lineage>
        <taxon>Eukaryota</taxon>
        <taxon>Fungi</taxon>
        <taxon>Dikarya</taxon>
        <taxon>Basidiomycota</taxon>
        <taxon>Agaricomycotina</taxon>
        <taxon>Agaricomycetes</taxon>
        <taxon>Phallomycetidae</taxon>
        <taxon>Phallales</taxon>
        <taxon>Clathraceae</taxon>
        <taxon>Clathrus</taxon>
    </lineage>
</organism>
<comment type="caution">
    <text evidence="7">The sequence shown here is derived from an EMBL/GenBank/DDBJ whole genome shotgun (WGS) entry which is preliminary data.</text>
</comment>
<dbReference type="EMBL" id="BPWL01000010">
    <property type="protein sequence ID" value="GJJ14531.1"/>
    <property type="molecule type" value="Genomic_DNA"/>
</dbReference>
<evidence type="ECO:0000256" key="5">
    <source>
        <dbReference type="ARBA" id="ARBA00037982"/>
    </source>
</evidence>
<dbReference type="GO" id="GO:0005634">
    <property type="term" value="C:nucleus"/>
    <property type="evidence" value="ECO:0007669"/>
    <property type="project" value="TreeGrafter"/>
</dbReference>
<keyword evidence="8" id="KW-1185">Reference proteome</keyword>
<dbReference type="SMART" id="SM00220">
    <property type="entry name" value="S_TKc"/>
    <property type="match status" value="1"/>
</dbReference>
<protein>
    <recommendedName>
        <fullName evidence="6">Protein kinase domain-containing protein</fullName>
    </recommendedName>
</protein>
<proteinExistence type="inferred from homology"/>
<evidence type="ECO:0000256" key="4">
    <source>
        <dbReference type="ARBA" id="ARBA00022840"/>
    </source>
</evidence>